<reference evidence="20" key="1">
    <citation type="submission" date="2020-09" db="EMBL/GenBank/DDBJ databases">
        <title>Hoyosella lacisalsi sp. nov., a halotolerant actinobacterium isolated from soil of Lake Gudzhirganskoe.</title>
        <authorList>
            <person name="Yang Q."/>
            <person name="Guo P.Y."/>
            <person name="Liu S.W."/>
            <person name="Li F.N."/>
            <person name="Sun C.H."/>
        </authorList>
    </citation>
    <scope>NUCLEOTIDE SEQUENCE</scope>
    <source>
        <strain evidence="20">G463</strain>
    </source>
</reference>
<dbReference type="AlphaFoldDB" id="A0A927JEZ4"/>
<evidence type="ECO:0000256" key="15">
    <source>
        <dbReference type="ARBA" id="ARBA00032605"/>
    </source>
</evidence>
<sequence>MDGARLAFSWLTVLPVRGPRIVDRQASAWAIAVTPLIGLVLGLSTTLLLWGMLALGLPSLLAGILAVGFLALATRGLHIDGLADTADGLGTFGPPERAQRIMHAGGSGPFGIATLVVVLIGQGLALGALAGASMFVAITVAIAAGRVAVVIACRPGLRAARPEGFGALVAGSQSWATIGSWVAASLFIATVAVPGSPLHGVIVLIVAFAFALVFVMHCARRLGGINGDVLGAALELTVLIAVVGLLLGA</sequence>
<evidence type="ECO:0000256" key="14">
    <source>
        <dbReference type="ARBA" id="ARBA00025228"/>
    </source>
</evidence>
<keyword evidence="11 19" id="KW-0460">Magnesium</keyword>
<evidence type="ECO:0000256" key="8">
    <source>
        <dbReference type="ARBA" id="ARBA00022573"/>
    </source>
</evidence>
<dbReference type="PANTHER" id="PTHR34148:SF1">
    <property type="entry name" value="ADENOSYLCOBINAMIDE-GDP RIBAZOLETRANSFERASE"/>
    <property type="match status" value="1"/>
</dbReference>
<keyword evidence="7 19" id="KW-1003">Cell membrane</keyword>
<evidence type="ECO:0000256" key="3">
    <source>
        <dbReference type="ARBA" id="ARBA00004663"/>
    </source>
</evidence>
<comment type="similarity">
    <text evidence="4 19">Belongs to the CobS family.</text>
</comment>
<comment type="subcellular location">
    <subcellularLocation>
        <location evidence="2 19">Cell membrane</location>
        <topology evidence="2 19">Multi-pass membrane protein</topology>
    </subcellularLocation>
</comment>
<feature type="transmembrane region" description="Helical" evidence="19">
    <location>
        <begin position="135"/>
        <end position="153"/>
    </location>
</feature>
<feature type="transmembrane region" description="Helical" evidence="19">
    <location>
        <begin position="49"/>
        <end position="72"/>
    </location>
</feature>
<evidence type="ECO:0000256" key="9">
    <source>
        <dbReference type="ARBA" id="ARBA00022679"/>
    </source>
</evidence>
<dbReference type="GO" id="GO:0008818">
    <property type="term" value="F:cobalamin 5'-phosphate synthase activity"/>
    <property type="evidence" value="ECO:0007669"/>
    <property type="project" value="UniProtKB-UniRule"/>
</dbReference>
<feature type="transmembrane region" description="Helical" evidence="19">
    <location>
        <begin position="165"/>
        <end position="192"/>
    </location>
</feature>
<feature type="transmembrane region" description="Helical" evidence="19">
    <location>
        <begin position="26"/>
        <end position="43"/>
    </location>
</feature>
<evidence type="ECO:0000313" key="21">
    <source>
        <dbReference type="Proteomes" id="UP000642993"/>
    </source>
</evidence>
<evidence type="ECO:0000256" key="2">
    <source>
        <dbReference type="ARBA" id="ARBA00004651"/>
    </source>
</evidence>
<keyword evidence="9 19" id="KW-0808">Transferase</keyword>
<keyword evidence="12 19" id="KW-1133">Transmembrane helix</keyword>
<dbReference type="EMBL" id="JACYWE010000010">
    <property type="protein sequence ID" value="MBD8507705.1"/>
    <property type="molecule type" value="Genomic_DNA"/>
</dbReference>
<dbReference type="InterPro" id="IPR003805">
    <property type="entry name" value="CobS"/>
</dbReference>
<comment type="function">
    <text evidence="14 19">Joins adenosylcobinamide-GDP and alpha-ribazole to generate adenosylcobalamin (Ado-cobalamin). Also synthesizes adenosylcobalamin 5'-phosphate from adenosylcobinamide-GDP and alpha-ribazole 5'-phosphate.</text>
</comment>
<comment type="catalytic activity">
    <reaction evidence="18 19">
        <text>alpha-ribazole 5'-phosphate + adenosylcob(III)inamide-GDP = adenosylcob(III)alamin 5'-phosphate + GMP + H(+)</text>
        <dbReference type="Rhea" id="RHEA:23560"/>
        <dbReference type="ChEBI" id="CHEBI:15378"/>
        <dbReference type="ChEBI" id="CHEBI:57918"/>
        <dbReference type="ChEBI" id="CHEBI:58115"/>
        <dbReference type="ChEBI" id="CHEBI:60487"/>
        <dbReference type="ChEBI" id="CHEBI:60493"/>
        <dbReference type="EC" id="2.7.8.26"/>
    </reaction>
</comment>
<keyword evidence="8 19" id="KW-0169">Cobalamin biosynthesis</keyword>
<protein>
    <recommendedName>
        <fullName evidence="6 19">Adenosylcobinamide-GDP ribazoletransferase</fullName>
        <ecNumber evidence="5 19">2.7.8.26</ecNumber>
    </recommendedName>
    <alternativeName>
        <fullName evidence="16 19">Cobalamin synthase</fullName>
    </alternativeName>
    <alternativeName>
        <fullName evidence="15 19">Cobalamin-5'-phosphate synthase</fullName>
    </alternativeName>
</protein>
<evidence type="ECO:0000313" key="20">
    <source>
        <dbReference type="EMBL" id="MBD8507705.1"/>
    </source>
</evidence>
<evidence type="ECO:0000256" key="6">
    <source>
        <dbReference type="ARBA" id="ARBA00015850"/>
    </source>
</evidence>
<comment type="pathway">
    <text evidence="3 19">Cofactor biosynthesis; adenosylcobalamin biosynthesis; adenosylcobalamin from cob(II)yrinate a,c-diamide: step 7/7.</text>
</comment>
<dbReference type="Pfam" id="PF02654">
    <property type="entry name" value="CobS"/>
    <property type="match status" value="1"/>
</dbReference>
<accession>A0A927JEZ4</accession>
<keyword evidence="21" id="KW-1185">Reference proteome</keyword>
<organism evidence="20 21">
    <name type="scientific">Lolliginicoccus lacisalsi</name>
    <dbReference type="NCBI Taxonomy" id="2742202"/>
    <lineage>
        <taxon>Bacteria</taxon>
        <taxon>Bacillati</taxon>
        <taxon>Actinomycetota</taxon>
        <taxon>Actinomycetes</taxon>
        <taxon>Mycobacteriales</taxon>
        <taxon>Hoyosellaceae</taxon>
        <taxon>Lolliginicoccus</taxon>
    </lineage>
</organism>
<dbReference type="EC" id="2.7.8.26" evidence="5 19"/>
<evidence type="ECO:0000256" key="11">
    <source>
        <dbReference type="ARBA" id="ARBA00022842"/>
    </source>
</evidence>
<dbReference type="GO" id="GO:0051073">
    <property type="term" value="F:adenosylcobinamide-GDP ribazoletransferase activity"/>
    <property type="evidence" value="ECO:0007669"/>
    <property type="project" value="UniProtKB-UniRule"/>
</dbReference>
<evidence type="ECO:0000256" key="13">
    <source>
        <dbReference type="ARBA" id="ARBA00023136"/>
    </source>
</evidence>
<keyword evidence="10 19" id="KW-0812">Transmembrane</keyword>
<name>A0A927JEZ4_9ACTN</name>
<gene>
    <name evidence="19" type="primary">cobS</name>
    <name evidence="20" type="ORF">HT102_14550</name>
</gene>
<comment type="cofactor">
    <cofactor evidence="1 19">
        <name>Mg(2+)</name>
        <dbReference type="ChEBI" id="CHEBI:18420"/>
    </cofactor>
</comment>
<comment type="caution">
    <text evidence="20">The sequence shown here is derived from an EMBL/GenBank/DDBJ whole genome shotgun (WGS) entry which is preliminary data.</text>
</comment>
<keyword evidence="13 19" id="KW-0472">Membrane</keyword>
<evidence type="ECO:0000256" key="1">
    <source>
        <dbReference type="ARBA" id="ARBA00001946"/>
    </source>
</evidence>
<proteinExistence type="inferred from homology"/>
<feature type="transmembrane region" description="Helical" evidence="19">
    <location>
        <begin position="229"/>
        <end position="248"/>
    </location>
</feature>
<feature type="transmembrane region" description="Helical" evidence="19">
    <location>
        <begin position="198"/>
        <end position="217"/>
    </location>
</feature>
<dbReference type="GO" id="GO:0009236">
    <property type="term" value="P:cobalamin biosynthetic process"/>
    <property type="evidence" value="ECO:0007669"/>
    <property type="project" value="UniProtKB-UniRule"/>
</dbReference>
<evidence type="ECO:0000256" key="12">
    <source>
        <dbReference type="ARBA" id="ARBA00022989"/>
    </source>
</evidence>
<dbReference type="Proteomes" id="UP000642993">
    <property type="component" value="Unassembled WGS sequence"/>
</dbReference>
<comment type="catalytic activity">
    <reaction evidence="17 19">
        <text>alpha-ribazole + adenosylcob(III)inamide-GDP = adenosylcob(III)alamin + GMP + H(+)</text>
        <dbReference type="Rhea" id="RHEA:16049"/>
        <dbReference type="ChEBI" id="CHEBI:10329"/>
        <dbReference type="ChEBI" id="CHEBI:15378"/>
        <dbReference type="ChEBI" id="CHEBI:18408"/>
        <dbReference type="ChEBI" id="CHEBI:58115"/>
        <dbReference type="ChEBI" id="CHEBI:60487"/>
        <dbReference type="EC" id="2.7.8.26"/>
    </reaction>
</comment>
<feature type="transmembrane region" description="Helical" evidence="19">
    <location>
        <begin position="110"/>
        <end position="129"/>
    </location>
</feature>
<evidence type="ECO:0000256" key="19">
    <source>
        <dbReference type="HAMAP-Rule" id="MF_00719"/>
    </source>
</evidence>
<evidence type="ECO:0000256" key="4">
    <source>
        <dbReference type="ARBA" id="ARBA00010561"/>
    </source>
</evidence>
<dbReference type="HAMAP" id="MF_00719">
    <property type="entry name" value="CobS"/>
    <property type="match status" value="1"/>
</dbReference>
<dbReference type="GO" id="GO:0005886">
    <property type="term" value="C:plasma membrane"/>
    <property type="evidence" value="ECO:0007669"/>
    <property type="project" value="UniProtKB-SubCell"/>
</dbReference>
<evidence type="ECO:0000256" key="5">
    <source>
        <dbReference type="ARBA" id="ARBA00013200"/>
    </source>
</evidence>
<evidence type="ECO:0000256" key="16">
    <source>
        <dbReference type="ARBA" id="ARBA00032853"/>
    </source>
</evidence>
<dbReference type="PANTHER" id="PTHR34148">
    <property type="entry name" value="ADENOSYLCOBINAMIDE-GDP RIBAZOLETRANSFERASE"/>
    <property type="match status" value="1"/>
</dbReference>
<evidence type="ECO:0000256" key="10">
    <source>
        <dbReference type="ARBA" id="ARBA00022692"/>
    </source>
</evidence>
<evidence type="ECO:0000256" key="17">
    <source>
        <dbReference type="ARBA" id="ARBA00048623"/>
    </source>
</evidence>
<evidence type="ECO:0000256" key="18">
    <source>
        <dbReference type="ARBA" id="ARBA00049504"/>
    </source>
</evidence>
<dbReference type="RefSeq" id="WP_192040264.1">
    <property type="nucleotide sequence ID" value="NZ_JACYWE010000010.1"/>
</dbReference>
<evidence type="ECO:0000256" key="7">
    <source>
        <dbReference type="ARBA" id="ARBA00022475"/>
    </source>
</evidence>